<dbReference type="AlphaFoldDB" id="A0A0F9QTB2"/>
<dbReference type="InterPro" id="IPR000160">
    <property type="entry name" value="GGDEF_dom"/>
</dbReference>
<dbReference type="PROSITE" id="PS50112">
    <property type="entry name" value="PAS"/>
    <property type="match status" value="1"/>
</dbReference>
<evidence type="ECO:0000313" key="3">
    <source>
        <dbReference type="EMBL" id="KKN47535.1"/>
    </source>
</evidence>
<reference evidence="3" key="1">
    <citation type="journal article" date="2015" name="Nature">
        <title>Complex archaea that bridge the gap between prokaryotes and eukaryotes.</title>
        <authorList>
            <person name="Spang A."/>
            <person name="Saw J.H."/>
            <person name="Jorgensen S.L."/>
            <person name="Zaremba-Niedzwiedzka K."/>
            <person name="Martijn J."/>
            <person name="Lind A.E."/>
            <person name="van Eijk R."/>
            <person name="Schleper C."/>
            <person name="Guy L."/>
            <person name="Ettema T.J."/>
        </authorList>
    </citation>
    <scope>NUCLEOTIDE SEQUENCE</scope>
</reference>
<dbReference type="Gene3D" id="3.30.70.270">
    <property type="match status" value="1"/>
</dbReference>
<name>A0A0F9QTB2_9ZZZZ</name>
<dbReference type="CDD" id="cd01949">
    <property type="entry name" value="GGDEF"/>
    <property type="match status" value="1"/>
</dbReference>
<dbReference type="SMART" id="SM00065">
    <property type="entry name" value="GAF"/>
    <property type="match status" value="1"/>
</dbReference>
<sequence length="457" mass="50701">MTSNSHVPHDKLLDMLLDVVCIVDIEGRFLSVSAASERVFGFRPEEMIGRTTFDMMHPDDRDFTRGLVDNINLGNPSSDHENRYIHKDGHVVHIMWSAQWLEAEQVRVGVARDITERKRAEAKQAALYAISEAAHSAGDLQALYQKVHEVISQLLPAEHFFVALHDATTEQISFPYSVDQYDSTPSSRAMTSCTRTAEVIRTGAPLLLTRDTTAQPATKSDTEEEQQALAWLGVPLTSGTQTIGALVLQSYSGAVRYTEKDQELLQFVSDQVATAIELKRTRVRLEFLAQYDQLTELPNRTLFQDRLKNALHKASRGVLQLAVLYLDMDNFKQINDTFGHTTGDHLLREVAQRLRQCVRASDTTGRLGGDEFAILLDGISSPKDAALVAEKVIASLSEPYLLEAGTLITAPSVGIATFPEHGRDDVQLVKRADEAMYIAKRNGGKRYVVATEPANPA</sequence>
<dbReference type="PANTHER" id="PTHR46663:SF3">
    <property type="entry name" value="SLL0267 PROTEIN"/>
    <property type="match status" value="1"/>
</dbReference>
<dbReference type="InterPro" id="IPR043128">
    <property type="entry name" value="Rev_trsase/Diguanyl_cyclase"/>
</dbReference>
<dbReference type="InterPro" id="IPR035965">
    <property type="entry name" value="PAS-like_dom_sf"/>
</dbReference>
<gene>
    <name evidence="3" type="ORF">LCGC14_0662020</name>
</gene>
<dbReference type="InterPro" id="IPR029787">
    <property type="entry name" value="Nucleotide_cyclase"/>
</dbReference>
<dbReference type="FunFam" id="3.30.70.270:FF:000001">
    <property type="entry name" value="Diguanylate cyclase domain protein"/>
    <property type="match status" value="1"/>
</dbReference>
<dbReference type="CDD" id="cd00130">
    <property type="entry name" value="PAS"/>
    <property type="match status" value="1"/>
</dbReference>
<evidence type="ECO:0000259" key="2">
    <source>
        <dbReference type="PROSITE" id="PS50887"/>
    </source>
</evidence>
<dbReference type="Gene3D" id="3.30.450.20">
    <property type="entry name" value="PAS domain"/>
    <property type="match status" value="1"/>
</dbReference>
<dbReference type="PROSITE" id="PS50887">
    <property type="entry name" value="GGDEF"/>
    <property type="match status" value="1"/>
</dbReference>
<evidence type="ECO:0008006" key="4">
    <source>
        <dbReference type="Google" id="ProtNLM"/>
    </source>
</evidence>
<dbReference type="SUPFAM" id="SSF55785">
    <property type="entry name" value="PYP-like sensor domain (PAS domain)"/>
    <property type="match status" value="1"/>
</dbReference>
<dbReference type="SMART" id="SM00091">
    <property type="entry name" value="PAS"/>
    <property type="match status" value="1"/>
</dbReference>
<dbReference type="PANTHER" id="PTHR46663">
    <property type="entry name" value="DIGUANYLATE CYCLASE DGCT-RELATED"/>
    <property type="match status" value="1"/>
</dbReference>
<dbReference type="InterPro" id="IPR013767">
    <property type="entry name" value="PAS_fold"/>
</dbReference>
<dbReference type="InterPro" id="IPR029016">
    <property type="entry name" value="GAF-like_dom_sf"/>
</dbReference>
<dbReference type="InterPro" id="IPR000014">
    <property type="entry name" value="PAS"/>
</dbReference>
<dbReference type="Pfam" id="PF00989">
    <property type="entry name" value="PAS"/>
    <property type="match status" value="1"/>
</dbReference>
<dbReference type="Pfam" id="PF00990">
    <property type="entry name" value="GGDEF"/>
    <property type="match status" value="1"/>
</dbReference>
<dbReference type="InterPro" id="IPR052163">
    <property type="entry name" value="DGC-Regulatory_Protein"/>
</dbReference>
<dbReference type="Pfam" id="PF13185">
    <property type="entry name" value="GAF_2"/>
    <property type="match status" value="1"/>
</dbReference>
<protein>
    <recommendedName>
        <fullName evidence="4">Diguanylate cyclase</fullName>
    </recommendedName>
</protein>
<dbReference type="SMART" id="SM00267">
    <property type="entry name" value="GGDEF"/>
    <property type="match status" value="1"/>
</dbReference>
<dbReference type="Gene3D" id="3.30.450.40">
    <property type="match status" value="1"/>
</dbReference>
<comment type="caution">
    <text evidence="3">The sequence shown here is derived from an EMBL/GenBank/DDBJ whole genome shotgun (WGS) entry which is preliminary data.</text>
</comment>
<feature type="domain" description="GGDEF" evidence="2">
    <location>
        <begin position="319"/>
        <end position="453"/>
    </location>
</feature>
<evidence type="ECO:0000259" key="1">
    <source>
        <dbReference type="PROSITE" id="PS50112"/>
    </source>
</evidence>
<dbReference type="SUPFAM" id="SSF55781">
    <property type="entry name" value="GAF domain-like"/>
    <property type="match status" value="1"/>
</dbReference>
<proteinExistence type="predicted"/>
<feature type="domain" description="PAS" evidence="1">
    <location>
        <begin position="11"/>
        <end position="75"/>
    </location>
</feature>
<dbReference type="EMBL" id="LAZR01001271">
    <property type="protein sequence ID" value="KKN47535.1"/>
    <property type="molecule type" value="Genomic_DNA"/>
</dbReference>
<dbReference type="NCBIfam" id="TIGR00229">
    <property type="entry name" value="sensory_box"/>
    <property type="match status" value="1"/>
</dbReference>
<accession>A0A0F9QTB2</accession>
<dbReference type="GO" id="GO:0006355">
    <property type="term" value="P:regulation of DNA-templated transcription"/>
    <property type="evidence" value="ECO:0007669"/>
    <property type="project" value="InterPro"/>
</dbReference>
<dbReference type="InterPro" id="IPR003018">
    <property type="entry name" value="GAF"/>
</dbReference>
<dbReference type="SUPFAM" id="SSF55073">
    <property type="entry name" value="Nucleotide cyclase"/>
    <property type="match status" value="1"/>
</dbReference>
<dbReference type="NCBIfam" id="TIGR00254">
    <property type="entry name" value="GGDEF"/>
    <property type="match status" value="1"/>
</dbReference>
<organism evidence="3">
    <name type="scientific">marine sediment metagenome</name>
    <dbReference type="NCBI Taxonomy" id="412755"/>
    <lineage>
        <taxon>unclassified sequences</taxon>
        <taxon>metagenomes</taxon>
        <taxon>ecological metagenomes</taxon>
    </lineage>
</organism>